<evidence type="ECO:0000313" key="7">
    <source>
        <dbReference type="EMBL" id="ORY30351.1"/>
    </source>
</evidence>
<keyword evidence="7" id="KW-0808">Transferase</keyword>
<feature type="compositionally biased region" description="Low complexity" evidence="6">
    <location>
        <begin position="204"/>
        <end position="217"/>
    </location>
</feature>
<dbReference type="PANTHER" id="PTHR13556">
    <property type="entry name" value="TRANSCRIPTIONAL ADAPTER 3-RELATED"/>
    <property type="match status" value="1"/>
</dbReference>
<feature type="compositionally biased region" description="Acidic residues" evidence="6">
    <location>
        <begin position="577"/>
        <end position="593"/>
    </location>
</feature>
<comment type="subcellular location">
    <subcellularLocation>
        <location evidence="1">Nucleus</location>
    </subcellularLocation>
</comment>
<dbReference type="STRING" id="71784.A0A1Y2B686"/>
<name>A0A1Y2B686_9TREE</name>
<comment type="similarity">
    <text evidence="2">Belongs to the NGG1 family.</text>
</comment>
<dbReference type="EMBL" id="MCFC01000020">
    <property type="protein sequence ID" value="ORY30351.1"/>
    <property type="molecule type" value="Genomic_DNA"/>
</dbReference>
<organism evidence="7 8">
    <name type="scientific">Naematelia encephala</name>
    <dbReference type="NCBI Taxonomy" id="71784"/>
    <lineage>
        <taxon>Eukaryota</taxon>
        <taxon>Fungi</taxon>
        <taxon>Dikarya</taxon>
        <taxon>Basidiomycota</taxon>
        <taxon>Agaricomycotina</taxon>
        <taxon>Tremellomycetes</taxon>
        <taxon>Tremellales</taxon>
        <taxon>Naemateliaceae</taxon>
        <taxon>Naematelia</taxon>
    </lineage>
</organism>
<dbReference type="FunCoup" id="A0A1Y2B686">
    <property type="interactions" value="30"/>
</dbReference>
<dbReference type="GO" id="GO:0016740">
    <property type="term" value="F:transferase activity"/>
    <property type="evidence" value="ECO:0007669"/>
    <property type="project" value="UniProtKB-KW"/>
</dbReference>
<evidence type="ECO:0000256" key="1">
    <source>
        <dbReference type="ARBA" id="ARBA00004123"/>
    </source>
</evidence>
<evidence type="ECO:0000256" key="2">
    <source>
        <dbReference type="ARBA" id="ARBA00005330"/>
    </source>
</evidence>
<feature type="compositionally biased region" description="Basic and acidic residues" evidence="6">
    <location>
        <begin position="62"/>
        <end position="95"/>
    </location>
</feature>
<feature type="region of interest" description="Disordered" evidence="6">
    <location>
        <begin position="553"/>
        <end position="593"/>
    </location>
</feature>
<keyword evidence="4" id="KW-0804">Transcription</keyword>
<proteinExistence type="inferred from homology"/>
<evidence type="ECO:0000256" key="4">
    <source>
        <dbReference type="ARBA" id="ARBA00023163"/>
    </source>
</evidence>
<feature type="compositionally biased region" description="Polar residues" evidence="6">
    <location>
        <begin position="113"/>
        <end position="125"/>
    </location>
</feature>
<protein>
    <submittedName>
        <fullName evidence="7">Histone acetyltransferases subunit 3-domain-containing protein</fullName>
    </submittedName>
</protein>
<feature type="region of interest" description="Disordered" evidence="6">
    <location>
        <begin position="36"/>
        <end position="257"/>
    </location>
</feature>
<keyword evidence="3" id="KW-0805">Transcription regulation</keyword>
<dbReference type="Pfam" id="PF10198">
    <property type="entry name" value="Ada3"/>
    <property type="match status" value="1"/>
</dbReference>
<dbReference type="InParanoid" id="A0A1Y2B686"/>
<keyword evidence="8" id="KW-1185">Reference proteome</keyword>
<dbReference type="GO" id="GO:0000124">
    <property type="term" value="C:SAGA complex"/>
    <property type="evidence" value="ECO:0007669"/>
    <property type="project" value="TreeGrafter"/>
</dbReference>
<comment type="caution">
    <text evidence="7">The sequence shown here is derived from an EMBL/GenBank/DDBJ whole genome shotgun (WGS) entry which is preliminary data.</text>
</comment>
<dbReference type="GO" id="GO:0005634">
    <property type="term" value="C:nucleus"/>
    <property type="evidence" value="ECO:0007669"/>
    <property type="project" value="UniProtKB-SubCell"/>
</dbReference>
<evidence type="ECO:0000256" key="3">
    <source>
        <dbReference type="ARBA" id="ARBA00023015"/>
    </source>
</evidence>
<gene>
    <name evidence="7" type="ORF">BCR39DRAFT_587901</name>
</gene>
<evidence type="ECO:0000256" key="6">
    <source>
        <dbReference type="SAM" id="MobiDB-lite"/>
    </source>
</evidence>
<feature type="compositionally biased region" description="Low complexity" evidence="6">
    <location>
        <begin position="177"/>
        <end position="197"/>
    </location>
</feature>
<dbReference type="InterPro" id="IPR019340">
    <property type="entry name" value="Histone_AcTrfase_su3"/>
</dbReference>
<dbReference type="AlphaFoldDB" id="A0A1Y2B686"/>
<dbReference type="PANTHER" id="PTHR13556:SF2">
    <property type="entry name" value="TRANSCRIPTIONAL ADAPTER 3"/>
    <property type="match status" value="1"/>
</dbReference>
<evidence type="ECO:0000256" key="5">
    <source>
        <dbReference type="ARBA" id="ARBA00023242"/>
    </source>
</evidence>
<feature type="compositionally biased region" description="Pro residues" evidence="6">
    <location>
        <begin position="224"/>
        <end position="244"/>
    </location>
</feature>
<keyword evidence="5" id="KW-0539">Nucleus</keyword>
<dbReference type="OrthoDB" id="1232at2759"/>
<reference evidence="7 8" key="1">
    <citation type="submission" date="2016-07" db="EMBL/GenBank/DDBJ databases">
        <title>Pervasive Adenine N6-methylation of Active Genes in Fungi.</title>
        <authorList>
            <consortium name="DOE Joint Genome Institute"/>
            <person name="Mondo S.J."/>
            <person name="Dannebaum R.O."/>
            <person name="Kuo R.C."/>
            <person name="Labutti K."/>
            <person name="Haridas S."/>
            <person name="Kuo A."/>
            <person name="Salamov A."/>
            <person name="Ahrendt S.R."/>
            <person name="Lipzen A."/>
            <person name="Sullivan W."/>
            <person name="Andreopoulos W.B."/>
            <person name="Clum A."/>
            <person name="Lindquist E."/>
            <person name="Daum C."/>
            <person name="Ramamoorthy G.K."/>
            <person name="Gryganskyi A."/>
            <person name="Culley D."/>
            <person name="Magnuson J.K."/>
            <person name="James T.Y."/>
            <person name="O'Malley M.A."/>
            <person name="Stajich J.E."/>
            <person name="Spatafora J.W."/>
            <person name="Visel A."/>
            <person name="Grigoriev I.V."/>
        </authorList>
    </citation>
    <scope>NUCLEOTIDE SEQUENCE [LARGE SCALE GENOMIC DNA]</scope>
    <source>
        <strain evidence="7 8">68-887.2</strain>
    </source>
</reference>
<feature type="region of interest" description="Disordered" evidence="6">
    <location>
        <begin position="502"/>
        <end position="525"/>
    </location>
</feature>
<evidence type="ECO:0000313" key="8">
    <source>
        <dbReference type="Proteomes" id="UP000193986"/>
    </source>
</evidence>
<dbReference type="GO" id="GO:0003713">
    <property type="term" value="F:transcription coactivator activity"/>
    <property type="evidence" value="ECO:0007669"/>
    <property type="project" value="TreeGrafter"/>
</dbReference>
<accession>A0A1Y2B686</accession>
<dbReference type="Proteomes" id="UP000193986">
    <property type="component" value="Unassembled WGS sequence"/>
</dbReference>
<dbReference type="GO" id="GO:0006357">
    <property type="term" value="P:regulation of transcription by RNA polymerase II"/>
    <property type="evidence" value="ECO:0007669"/>
    <property type="project" value="TreeGrafter"/>
</dbReference>
<sequence length="593" mass="64932">MPARASYPPLVLSLIQSTSYPPLPSLEELESLRTSLQTPIVPHVVPSDLEEKRLRKEKKRKDREEAEEREREKERAALEANERSGARLEALEKAKAGRIGSPAGVKVKKERQSASPVPSEGSNISRALAGPSHPVTYGSQPKKQKKKRFLGSDDETGSQLRDRSATIASPPPGLGHTTSTSGLKLKLSSSLPKGRPSVDPSPTPSASTPAALSGPGANMDFSLPAPPARPLVPPRPGVQKPPKPGPKKQSEVNEDFSNVKAPNQVNFTTFWSGIEPYLREVREDDLAMLGFKADAPESYDIPPRGRHYTEVWDEEDGNLPGTTQRFNVPNLRQNLAGNSHGALPLPHFVPANEMRDENLVDEHRGLGSFTERIVAAILGRRTIKDEAKAELGASDSEGNRGPAKVDVVDIEDRVKRELRSVMLLGEHEEFDPANRDDDEVTAALRQCQRMLHQQTAVNESRKAHLAEIAKKRIAYAEYQAALDGIEKSIEAGWAKRVKKYGMKKGQQPHAGQANGSGRPPVPDGLKRLLQVRNGWLDGVGRLMKEKPRGELVGLPTKNIFDGMGEESEEKDEKTVEDAVEVESMDVDEVDGVA</sequence>